<dbReference type="PROSITE" id="PS01336">
    <property type="entry name" value="ADOMETDC"/>
    <property type="match status" value="1"/>
</dbReference>
<dbReference type="GO" id="GO:0006597">
    <property type="term" value="P:spermine biosynthetic process"/>
    <property type="evidence" value="ECO:0007669"/>
    <property type="project" value="TreeGrafter"/>
</dbReference>
<organism evidence="5 6">
    <name type="scientific">Pseudomicrostroma glucosiphilum</name>
    <dbReference type="NCBI Taxonomy" id="1684307"/>
    <lineage>
        <taxon>Eukaryota</taxon>
        <taxon>Fungi</taxon>
        <taxon>Dikarya</taxon>
        <taxon>Basidiomycota</taxon>
        <taxon>Ustilaginomycotina</taxon>
        <taxon>Exobasidiomycetes</taxon>
        <taxon>Microstromatales</taxon>
        <taxon>Microstromatales incertae sedis</taxon>
        <taxon>Pseudomicrostroma</taxon>
    </lineage>
</organism>
<reference evidence="5 6" key="1">
    <citation type="journal article" date="2018" name="Mol. Biol. Evol.">
        <title>Broad Genomic Sampling Reveals a Smut Pathogenic Ancestry of the Fungal Clade Ustilaginomycotina.</title>
        <authorList>
            <person name="Kijpornyongpan T."/>
            <person name="Mondo S.J."/>
            <person name="Barry K."/>
            <person name="Sandor L."/>
            <person name="Lee J."/>
            <person name="Lipzen A."/>
            <person name="Pangilinan J."/>
            <person name="LaButti K."/>
            <person name="Hainaut M."/>
            <person name="Henrissat B."/>
            <person name="Grigoriev I.V."/>
            <person name="Spatafora J.W."/>
            <person name="Aime M.C."/>
        </authorList>
    </citation>
    <scope>NUCLEOTIDE SEQUENCE [LARGE SCALE GENOMIC DNA]</scope>
    <source>
        <strain evidence="5 6">MCA 4718</strain>
    </source>
</reference>
<name>A0A316UFM7_9BASI</name>
<protein>
    <submittedName>
        <fullName evidence="5">S-adenosylmethionine decarboxylase</fullName>
    </submittedName>
</protein>
<dbReference type="Pfam" id="PF01536">
    <property type="entry name" value="SAM_decarbox"/>
    <property type="match status" value="1"/>
</dbReference>
<keyword evidence="4" id="KW-0620">Polyamine biosynthesis</keyword>
<dbReference type="GO" id="GO:0004014">
    <property type="term" value="F:adenosylmethionine decarboxylase activity"/>
    <property type="evidence" value="ECO:0007669"/>
    <property type="project" value="InterPro"/>
</dbReference>
<dbReference type="InterPro" id="IPR018166">
    <property type="entry name" value="S-AdoMet_deCO2ase_CS"/>
</dbReference>
<dbReference type="RefSeq" id="XP_025351209.1">
    <property type="nucleotide sequence ID" value="XM_025490056.1"/>
</dbReference>
<dbReference type="InterPro" id="IPR016067">
    <property type="entry name" value="S-AdoMet_deCO2ase_core"/>
</dbReference>
<evidence type="ECO:0000256" key="1">
    <source>
        <dbReference type="ARBA" id="ARBA00004911"/>
    </source>
</evidence>
<evidence type="ECO:0000256" key="2">
    <source>
        <dbReference type="ARBA" id="ARBA00008466"/>
    </source>
</evidence>
<comment type="pathway">
    <text evidence="1">Amine and polyamine biosynthesis; S-adenosylmethioninamine biosynthesis; S-adenosylmethioninamine from S-adenosyl-L-methionine: step 1/1.</text>
</comment>
<dbReference type="STRING" id="1684307.A0A316UFM7"/>
<dbReference type="Gene3D" id="3.60.90.10">
    <property type="entry name" value="S-adenosylmethionine decarboxylase"/>
    <property type="match status" value="1"/>
</dbReference>
<dbReference type="AlphaFoldDB" id="A0A316UFM7"/>
<dbReference type="Proteomes" id="UP000245942">
    <property type="component" value="Unassembled WGS sequence"/>
</dbReference>
<sequence length="465" mass="51501">MASVATTATEVEPQGPFEGPEKLLELWFADSPELLPRQALRSTFTILQDAKGEVVRGVSAPERVGLRAVPRPLWEEMLDLVKCKVLSVIEGQDVDAYLLSESSMFVFPHKIILKTCGTTTLLLGLRRLLELAKCSLTGQSSFRLPEASPDTVCRDLGAMVRQCFYSRKSFMFPERQKGPHKDWMLEVQLLEAFFVDGSAYTVGKMNGDHWLLFMCCPGDEERTSRFSPAIESAERPLQLPLPASVDLINDQTLEILMTHLSPSSCAAFEFPEDMELPAQPDSDKPLDRGHLLAMDLSEKLGLATLFPNTQLDAFAFDPCGYSANAVIPASSHTTSGYWTIHVTPEADSSYASFESNVALRRANGPVDDDDEAEANGKSGSLAPRDLPALIKQVVDIFQPGKMSITLFTSSRRGEESSVTGVDDASLLHSLRLPGYTRRDRIAYEFESYDLVFCHFETISRKAERS</sequence>
<gene>
    <name evidence="5" type="ORF">BCV69DRAFT_243233</name>
</gene>
<dbReference type="PANTHER" id="PTHR11570:SF0">
    <property type="entry name" value="S-ADENOSYLMETHIONINE DECARBOXYLASE PROENZYME"/>
    <property type="match status" value="1"/>
</dbReference>
<dbReference type="PANTHER" id="PTHR11570">
    <property type="entry name" value="S-ADENOSYLMETHIONINE DECARBOXYLASE"/>
    <property type="match status" value="1"/>
</dbReference>
<dbReference type="GO" id="GO:0008295">
    <property type="term" value="P:spermidine biosynthetic process"/>
    <property type="evidence" value="ECO:0007669"/>
    <property type="project" value="UniProtKB-KW"/>
</dbReference>
<proteinExistence type="inferred from homology"/>
<evidence type="ECO:0000256" key="4">
    <source>
        <dbReference type="ARBA" id="ARBA00023115"/>
    </source>
</evidence>
<evidence type="ECO:0000313" key="6">
    <source>
        <dbReference type="Proteomes" id="UP000245942"/>
    </source>
</evidence>
<comment type="similarity">
    <text evidence="2">Belongs to the eukaryotic AdoMetDC family.</text>
</comment>
<dbReference type="GeneID" id="37011790"/>
<keyword evidence="3" id="KW-0745">Spermidine biosynthesis</keyword>
<dbReference type="UniPathway" id="UPA00331">
    <property type="reaction ID" value="UER00451"/>
</dbReference>
<dbReference type="InterPro" id="IPR048283">
    <property type="entry name" value="AdoMetDC-like"/>
</dbReference>
<accession>A0A316UFM7</accession>
<dbReference type="SUPFAM" id="SSF56276">
    <property type="entry name" value="S-adenosylmethionine decarboxylase"/>
    <property type="match status" value="1"/>
</dbReference>
<dbReference type="OrthoDB" id="1068353at2759"/>
<keyword evidence="6" id="KW-1185">Reference proteome</keyword>
<dbReference type="EMBL" id="KZ819321">
    <property type="protein sequence ID" value="PWN24049.1"/>
    <property type="molecule type" value="Genomic_DNA"/>
</dbReference>
<evidence type="ECO:0000256" key="3">
    <source>
        <dbReference type="ARBA" id="ARBA00023066"/>
    </source>
</evidence>
<dbReference type="GO" id="GO:0005829">
    <property type="term" value="C:cytosol"/>
    <property type="evidence" value="ECO:0007669"/>
    <property type="project" value="TreeGrafter"/>
</dbReference>
<evidence type="ECO:0000313" key="5">
    <source>
        <dbReference type="EMBL" id="PWN24049.1"/>
    </source>
</evidence>